<dbReference type="GO" id="GO:0005886">
    <property type="term" value="C:plasma membrane"/>
    <property type="evidence" value="ECO:0007669"/>
    <property type="project" value="TreeGrafter"/>
</dbReference>
<reference evidence="3" key="2">
    <citation type="submission" date="2020-09" db="EMBL/GenBank/DDBJ databases">
        <authorList>
            <person name="Sun Q."/>
            <person name="Ohkuma M."/>
        </authorList>
    </citation>
    <scope>NUCLEOTIDE SEQUENCE</scope>
    <source>
        <strain evidence="3">JCM 4646</strain>
    </source>
</reference>
<evidence type="ECO:0000313" key="3">
    <source>
        <dbReference type="EMBL" id="GHH76937.1"/>
    </source>
</evidence>
<reference evidence="3" key="1">
    <citation type="journal article" date="2014" name="Int. J. Syst. Evol. Microbiol.">
        <title>Complete genome sequence of Corynebacterium casei LMG S-19264T (=DSM 44701T), isolated from a smear-ripened cheese.</title>
        <authorList>
            <consortium name="US DOE Joint Genome Institute (JGI-PGF)"/>
            <person name="Walter F."/>
            <person name="Albersmeier A."/>
            <person name="Kalinowski J."/>
            <person name="Ruckert C."/>
        </authorList>
    </citation>
    <scope>NUCLEOTIDE SEQUENCE</scope>
    <source>
        <strain evidence="3">JCM 4646</strain>
    </source>
</reference>
<name>A0A919G2L8_9ACTN</name>
<dbReference type="GO" id="GO:0043709">
    <property type="term" value="P:cell adhesion involved in single-species biofilm formation"/>
    <property type="evidence" value="ECO:0007669"/>
    <property type="project" value="TreeGrafter"/>
</dbReference>
<dbReference type="PANTHER" id="PTHR45138:SF24">
    <property type="entry name" value="DIGUANYLATE CYCLASE DGCC-RELATED"/>
    <property type="match status" value="1"/>
</dbReference>
<dbReference type="Gene3D" id="3.30.70.270">
    <property type="match status" value="1"/>
</dbReference>
<sequence length="609" mass="63819">MSGEASVTDREQSAPSPDLRLQSVVELAQDMAGALTPLEAVRVAAVRATAALDATMAAVSVWDRESGRLRVLVNHGELAPGEEELPEDESYPVADFPEIVTYLEERWTTGRLPRAWLQTAGPAGPEDGAEPAGHAQPGAGAFRQHRAAGLRRRGRECCLVAPIVLHGQAWGELYLARTAGLPVFTEADADYATLLAAQISAGLAQTERLADLRRLAFTDPLTGLANRRAVDARLESALEAHNRDHTVVSLVVCDVNGLKRVNDQLGHEVGDRLLERFAHQLSLGAAKLPGSLAARLGGDEFCLLAEGQKADEVVAVAEELCARALALAEGEGVACGVASTGDSIGPVTTPDRLFRLADAAQYRAKAARAAHPVVAGRSHGPGFTPDPTVLLADAADPHHRADGRGRGSSSRAAGDRRRIRGAAHSADPGQLLTAVLATLDQAGAVRSHHPADTLGRLAGVAETAARLLDAVGWWISYVPPGSHLMRTVQHAVYRMTSGPSSSRAETQRAQIEAPDAIFDLRHYPLTRRAVRGGSFALRAGAAGNDPAEEAMLVVSGYRGMVAAGGQNVAGGWLVELFADDATLPLGQVASAMRALVAVALSGPASPPPS</sequence>
<dbReference type="InterPro" id="IPR003018">
    <property type="entry name" value="GAF"/>
</dbReference>
<feature type="region of interest" description="Disordered" evidence="1">
    <location>
        <begin position="120"/>
        <end position="145"/>
    </location>
</feature>
<evidence type="ECO:0000313" key="4">
    <source>
        <dbReference type="Proteomes" id="UP000617734"/>
    </source>
</evidence>
<dbReference type="PANTHER" id="PTHR45138">
    <property type="entry name" value="REGULATORY COMPONENTS OF SENSORY TRANSDUCTION SYSTEM"/>
    <property type="match status" value="1"/>
</dbReference>
<dbReference type="Pfam" id="PF01590">
    <property type="entry name" value="GAF"/>
    <property type="match status" value="1"/>
</dbReference>
<dbReference type="SMART" id="SM00267">
    <property type="entry name" value="GGDEF"/>
    <property type="match status" value="1"/>
</dbReference>
<gene>
    <name evidence="3" type="ORF">GCM10018781_49250</name>
</gene>
<feature type="region of interest" description="Disordered" evidence="1">
    <location>
        <begin position="397"/>
        <end position="425"/>
    </location>
</feature>
<dbReference type="Pfam" id="PF00990">
    <property type="entry name" value="GGDEF"/>
    <property type="match status" value="1"/>
</dbReference>
<dbReference type="InterPro" id="IPR029787">
    <property type="entry name" value="Nucleotide_cyclase"/>
</dbReference>
<dbReference type="AlphaFoldDB" id="A0A919G2L8"/>
<dbReference type="GO" id="GO:0052621">
    <property type="term" value="F:diguanylate cyclase activity"/>
    <property type="evidence" value="ECO:0007669"/>
    <property type="project" value="TreeGrafter"/>
</dbReference>
<protein>
    <recommendedName>
        <fullName evidence="2">GGDEF domain-containing protein</fullName>
    </recommendedName>
</protein>
<dbReference type="EMBL" id="BNBO01000031">
    <property type="protein sequence ID" value="GHH76937.1"/>
    <property type="molecule type" value="Genomic_DNA"/>
</dbReference>
<dbReference type="CDD" id="cd01949">
    <property type="entry name" value="GGDEF"/>
    <property type="match status" value="1"/>
</dbReference>
<dbReference type="NCBIfam" id="TIGR00254">
    <property type="entry name" value="GGDEF"/>
    <property type="match status" value="1"/>
</dbReference>
<dbReference type="SUPFAM" id="SSF55073">
    <property type="entry name" value="Nucleotide cyclase"/>
    <property type="match status" value="1"/>
</dbReference>
<dbReference type="InterPro" id="IPR000160">
    <property type="entry name" value="GGDEF_dom"/>
</dbReference>
<evidence type="ECO:0000259" key="2">
    <source>
        <dbReference type="PROSITE" id="PS50887"/>
    </source>
</evidence>
<dbReference type="GO" id="GO:1902201">
    <property type="term" value="P:negative regulation of bacterial-type flagellum-dependent cell motility"/>
    <property type="evidence" value="ECO:0007669"/>
    <property type="project" value="TreeGrafter"/>
</dbReference>
<dbReference type="Proteomes" id="UP000617734">
    <property type="component" value="Unassembled WGS sequence"/>
</dbReference>
<feature type="domain" description="GGDEF" evidence="2">
    <location>
        <begin position="246"/>
        <end position="378"/>
    </location>
</feature>
<organism evidence="3 4">
    <name type="scientific">Kitasatospora indigofera</name>
    <dbReference type="NCBI Taxonomy" id="67307"/>
    <lineage>
        <taxon>Bacteria</taxon>
        <taxon>Bacillati</taxon>
        <taxon>Actinomycetota</taxon>
        <taxon>Actinomycetes</taxon>
        <taxon>Kitasatosporales</taxon>
        <taxon>Streptomycetaceae</taxon>
        <taxon>Kitasatospora</taxon>
    </lineage>
</organism>
<comment type="caution">
    <text evidence="3">The sequence shown here is derived from an EMBL/GenBank/DDBJ whole genome shotgun (WGS) entry which is preliminary data.</text>
</comment>
<dbReference type="InterPro" id="IPR043128">
    <property type="entry name" value="Rev_trsase/Diguanyl_cyclase"/>
</dbReference>
<dbReference type="SMART" id="SM00065">
    <property type="entry name" value="GAF"/>
    <property type="match status" value="1"/>
</dbReference>
<keyword evidence="4" id="KW-1185">Reference proteome</keyword>
<evidence type="ECO:0000256" key="1">
    <source>
        <dbReference type="SAM" id="MobiDB-lite"/>
    </source>
</evidence>
<proteinExistence type="predicted"/>
<dbReference type="Gene3D" id="3.30.450.40">
    <property type="match status" value="1"/>
</dbReference>
<dbReference type="SUPFAM" id="SSF55781">
    <property type="entry name" value="GAF domain-like"/>
    <property type="match status" value="1"/>
</dbReference>
<accession>A0A919G2L8</accession>
<dbReference type="PROSITE" id="PS50887">
    <property type="entry name" value="GGDEF"/>
    <property type="match status" value="1"/>
</dbReference>
<dbReference type="InterPro" id="IPR029016">
    <property type="entry name" value="GAF-like_dom_sf"/>
</dbReference>
<dbReference type="InterPro" id="IPR050469">
    <property type="entry name" value="Diguanylate_Cyclase"/>
</dbReference>